<gene>
    <name evidence="2" type="ORF">GCM10007420_09120</name>
</gene>
<evidence type="ECO:0000259" key="1">
    <source>
        <dbReference type="Pfam" id="PF14238"/>
    </source>
</evidence>
<reference evidence="3" key="1">
    <citation type="journal article" date="2019" name="Int. J. Syst. Evol. Microbiol.">
        <title>The Global Catalogue of Microorganisms (GCM) 10K type strain sequencing project: providing services to taxonomists for standard genome sequencing and annotation.</title>
        <authorList>
            <consortium name="The Broad Institute Genomics Platform"/>
            <consortium name="The Broad Institute Genome Sequencing Center for Infectious Disease"/>
            <person name="Wu L."/>
            <person name="Ma J."/>
        </authorList>
    </citation>
    <scope>NUCLEOTIDE SEQUENCE [LARGE SCALE GENOMIC DNA]</scope>
    <source>
        <strain evidence="3">CGMCC 1.12766</strain>
    </source>
</reference>
<dbReference type="Proteomes" id="UP000648722">
    <property type="component" value="Unassembled WGS sequence"/>
</dbReference>
<dbReference type="RefSeq" id="WP_188451381.1">
    <property type="nucleotide sequence ID" value="NZ_BMFS01000003.1"/>
</dbReference>
<sequence length="345" mass="37279">MIRYRLFGRRARRAFIIAAGGFTLLLAGGAALVADALRDARPDVSGPVLPGWSGIAGTATAIEIITPDNLFRMERTEDGWTMPSRGHYPVRAEYLAELDAGLSSLSYAAALTNDPARFDRLGVDDPATGGSGTSLVITDADGNRLASLIVGDTRGDDRLYIRTGRQERAFAVQGSLPDIADPGRWLGLDFFNVDPARIARAFIVPETGPAYILERESPATRNFDLTSPLSWQLITAGAANGVASAGARVRFRDVGEASGDAGAPLALHRASTFDGLVYEYRFYRVDGAIRAHISVDTGNHDVMDEASRLRRNAQGYWFEISADAYERMTRPLEQAAARSVTPVTE</sequence>
<accession>A0ABQ1XJX3</accession>
<dbReference type="Pfam" id="PF14238">
    <property type="entry name" value="DUF4340"/>
    <property type="match status" value="1"/>
</dbReference>
<evidence type="ECO:0000313" key="2">
    <source>
        <dbReference type="EMBL" id="GGG95708.1"/>
    </source>
</evidence>
<comment type="caution">
    <text evidence="2">The sequence shown here is derived from an EMBL/GenBank/DDBJ whole genome shotgun (WGS) entry which is preliminary data.</text>
</comment>
<keyword evidence="3" id="KW-1185">Reference proteome</keyword>
<dbReference type="EMBL" id="BMFS01000003">
    <property type="protein sequence ID" value="GGG95708.1"/>
    <property type="molecule type" value="Genomic_DNA"/>
</dbReference>
<dbReference type="InterPro" id="IPR025641">
    <property type="entry name" value="DUF4340"/>
</dbReference>
<name>A0ABQ1XJX3_9PROT</name>
<protein>
    <recommendedName>
        <fullName evidence="1">DUF4340 domain-containing protein</fullName>
    </recommendedName>
</protein>
<proteinExistence type="predicted"/>
<organism evidence="2 3">
    <name type="scientific">Glycocaulis albus</name>
    <dbReference type="NCBI Taxonomy" id="1382801"/>
    <lineage>
        <taxon>Bacteria</taxon>
        <taxon>Pseudomonadati</taxon>
        <taxon>Pseudomonadota</taxon>
        <taxon>Alphaproteobacteria</taxon>
        <taxon>Maricaulales</taxon>
        <taxon>Maricaulaceae</taxon>
        <taxon>Glycocaulis</taxon>
    </lineage>
</organism>
<evidence type="ECO:0000313" key="3">
    <source>
        <dbReference type="Proteomes" id="UP000648722"/>
    </source>
</evidence>
<feature type="domain" description="DUF4340" evidence="1">
    <location>
        <begin position="80"/>
        <end position="225"/>
    </location>
</feature>